<keyword evidence="2" id="KW-0812">Transmembrane</keyword>
<feature type="region of interest" description="Disordered" evidence="1">
    <location>
        <begin position="200"/>
        <end position="277"/>
    </location>
</feature>
<dbReference type="InterPro" id="IPR039291">
    <property type="entry name" value="At5g17165-like"/>
</dbReference>
<gene>
    <name evidence="3" type="ORF">FSB_LOCUS21324</name>
</gene>
<keyword evidence="2" id="KW-0472">Membrane</keyword>
<dbReference type="EMBL" id="OIVN01001391">
    <property type="protein sequence ID" value="SPC93442.1"/>
    <property type="molecule type" value="Genomic_DNA"/>
</dbReference>
<accession>A0A2N9G1K8</accession>
<protein>
    <submittedName>
        <fullName evidence="3">Uncharacterized protein</fullName>
    </submittedName>
</protein>
<keyword evidence="2" id="KW-1133">Transmembrane helix</keyword>
<evidence type="ECO:0000313" key="3">
    <source>
        <dbReference type="EMBL" id="SPC93442.1"/>
    </source>
</evidence>
<evidence type="ECO:0000256" key="2">
    <source>
        <dbReference type="SAM" id="Phobius"/>
    </source>
</evidence>
<organism evidence="3">
    <name type="scientific">Fagus sylvatica</name>
    <name type="common">Beechnut</name>
    <dbReference type="NCBI Taxonomy" id="28930"/>
    <lineage>
        <taxon>Eukaryota</taxon>
        <taxon>Viridiplantae</taxon>
        <taxon>Streptophyta</taxon>
        <taxon>Embryophyta</taxon>
        <taxon>Tracheophyta</taxon>
        <taxon>Spermatophyta</taxon>
        <taxon>Magnoliopsida</taxon>
        <taxon>eudicotyledons</taxon>
        <taxon>Gunneridae</taxon>
        <taxon>Pentapetalae</taxon>
        <taxon>rosids</taxon>
        <taxon>fabids</taxon>
        <taxon>Fagales</taxon>
        <taxon>Fagaceae</taxon>
        <taxon>Fagus</taxon>
    </lineage>
</organism>
<feature type="transmembrane region" description="Helical" evidence="2">
    <location>
        <begin position="12"/>
        <end position="40"/>
    </location>
</feature>
<dbReference type="Pfam" id="PF22272">
    <property type="entry name" value="LEA_3b"/>
    <property type="match status" value="1"/>
</dbReference>
<proteinExistence type="predicted"/>
<dbReference type="PANTHER" id="PTHR35122:SF2">
    <property type="entry name" value="OS04G0598000 PROTEIN"/>
    <property type="match status" value="1"/>
</dbReference>
<dbReference type="PANTHER" id="PTHR35122">
    <property type="entry name" value="OSJNBA0093F12.14 PROTEIN"/>
    <property type="match status" value="1"/>
</dbReference>
<dbReference type="AlphaFoldDB" id="A0A2N9G1K8"/>
<name>A0A2N9G1K8_FAGSY</name>
<evidence type="ECO:0000256" key="1">
    <source>
        <dbReference type="SAM" id="MobiDB-lite"/>
    </source>
</evidence>
<feature type="region of interest" description="Disordered" evidence="1">
    <location>
        <begin position="124"/>
        <end position="143"/>
    </location>
</feature>
<reference evidence="3" key="1">
    <citation type="submission" date="2018-02" db="EMBL/GenBank/DDBJ databases">
        <authorList>
            <person name="Cohen D.B."/>
            <person name="Kent A.D."/>
        </authorList>
    </citation>
    <scope>NUCLEOTIDE SEQUENCE</scope>
</reference>
<sequence>MVGSTLLRQQPWPWWLFLIVGFVFYYGLNGCGGFVVMGCWREGKTGVGMGCRCGFAGWRGYGLPITRLTDPSSHRPPPQTQVELVPSEPSQYLRFSYRRVTNQHRLEHIVYLLVRISISSRPRAREREAEKHLEERERKWGEKKEHVGPITSVLHCMAANSNSRGVALSLSKRVVNRIWNSNSSDPTNTLRRAAHTSVYDKNLDDHTPPNVLPDHVIPPHSGKYWEPHPKTGVFGPPAGQSTAGGERTANGGEDSVLEQKAWFRPTGLEDLEKPHAH</sequence>